<name>A0A380BE80_9GAMM</name>
<evidence type="ECO:0000256" key="1">
    <source>
        <dbReference type="ARBA" id="ARBA00001917"/>
    </source>
</evidence>
<dbReference type="Proteomes" id="UP000254069">
    <property type="component" value="Unassembled WGS sequence"/>
</dbReference>
<dbReference type="EMBL" id="UGYO01000002">
    <property type="protein sequence ID" value="SUJ00078.1"/>
    <property type="molecule type" value="Genomic_DNA"/>
</dbReference>
<protein>
    <submittedName>
        <fullName evidence="7">Flavodoxin</fullName>
    </submittedName>
</protein>
<dbReference type="SUPFAM" id="SSF52218">
    <property type="entry name" value="Flavoproteins"/>
    <property type="match status" value="1"/>
</dbReference>
<dbReference type="PRINTS" id="PR00369">
    <property type="entry name" value="FLAVODOXIN"/>
</dbReference>
<dbReference type="Pfam" id="PF00258">
    <property type="entry name" value="Flavodoxin_1"/>
    <property type="match status" value="1"/>
</dbReference>
<dbReference type="Gene3D" id="3.40.50.360">
    <property type="match status" value="1"/>
</dbReference>
<keyword evidence="8" id="KW-1185">Reference proteome</keyword>
<dbReference type="AlphaFoldDB" id="A0A380BE80"/>
<proteinExistence type="predicted"/>
<dbReference type="EMBL" id="AP024613">
    <property type="protein sequence ID" value="BCV45954.1"/>
    <property type="molecule type" value="Genomic_DNA"/>
</dbReference>
<organism evidence="7 8">
    <name type="scientific">Shewanella algae</name>
    <dbReference type="NCBI Taxonomy" id="38313"/>
    <lineage>
        <taxon>Bacteria</taxon>
        <taxon>Pseudomonadati</taxon>
        <taxon>Pseudomonadota</taxon>
        <taxon>Gammaproteobacteria</taxon>
        <taxon>Alteromonadales</taxon>
        <taxon>Shewanellaceae</taxon>
        <taxon>Shewanella</taxon>
    </lineage>
</organism>
<dbReference type="NCBIfam" id="NF005989">
    <property type="entry name" value="PRK08105.1"/>
    <property type="match status" value="1"/>
</dbReference>
<dbReference type="GO" id="GO:0016491">
    <property type="term" value="F:oxidoreductase activity"/>
    <property type="evidence" value="ECO:0007669"/>
    <property type="project" value="TreeGrafter"/>
</dbReference>
<reference evidence="6" key="2">
    <citation type="submission" date="2021-05" db="EMBL/GenBank/DDBJ databases">
        <title>Molecular characterization for Shewanella algae harboring chromosomal blaOXA-55-like strains isolated from clinical and environment sample.</title>
        <authorList>
            <person name="Ohama Y."/>
            <person name="Aoki K."/>
            <person name="Harada S."/>
            <person name="Moriya K."/>
            <person name="Ishii Y."/>
            <person name="Tateda K."/>
        </authorList>
    </citation>
    <scope>NUCLEOTIDE SEQUENCE</scope>
    <source>
        <strain evidence="6">TUM17379</strain>
    </source>
</reference>
<evidence type="ECO:0000313" key="8">
    <source>
        <dbReference type="Proteomes" id="UP000254069"/>
    </source>
</evidence>
<evidence type="ECO:0000313" key="6">
    <source>
        <dbReference type="EMBL" id="BCV45954.1"/>
    </source>
</evidence>
<dbReference type="GO" id="GO:0050660">
    <property type="term" value="F:flavin adenine dinucleotide binding"/>
    <property type="evidence" value="ECO:0007669"/>
    <property type="project" value="TreeGrafter"/>
</dbReference>
<evidence type="ECO:0000256" key="3">
    <source>
        <dbReference type="ARBA" id="ARBA00022643"/>
    </source>
</evidence>
<dbReference type="Proteomes" id="UP000825078">
    <property type="component" value="Chromosome"/>
</dbReference>
<evidence type="ECO:0000256" key="4">
    <source>
        <dbReference type="ARBA" id="ARBA00022982"/>
    </source>
</evidence>
<evidence type="ECO:0000313" key="7">
    <source>
        <dbReference type="EMBL" id="SUJ00078.1"/>
    </source>
</evidence>
<dbReference type="InterPro" id="IPR001094">
    <property type="entry name" value="Flavdoxin-like"/>
</dbReference>
<dbReference type="GO" id="GO:0005829">
    <property type="term" value="C:cytosol"/>
    <property type="evidence" value="ECO:0007669"/>
    <property type="project" value="TreeGrafter"/>
</dbReference>
<dbReference type="PROSITE" id="PS50902">
    <property type="entry name" value="FLAVODOXIN_LIKE"/>
    <property type="match status" value="1"/>
</dbReference>
<evidence type="ECO:0000256" key="2">
    <source>
        <dbReference type="ARBA" id="ARBA00022630"/>
    </source>
</evidence>
<accession>A0A380BE80</accession>
<comment type="cofactor">
    <cofactor evidence="1">
        <name>FMN</name>
        <dbReference type="ChEBI" id="CHEBI:58210"/>
    </cofactor>
</comment>
<dbReference type="GO" id="GO:0010181">
    <property type="term" value="F:FMN binding"/>
    <property type="evidence" value="ECO:0007669"/>
    <property type="project" value="InterPro"/>
</dbReference>
<dbReference type="PANTHER" id="PTHR19384:SF128">
    <property type="entry name" value="NADPH OXIDOREDUCTASE A"/>
    <property type="match status" value="1"/>
</dbReference>
<dbReference type="InterPro" id="IPR029039">
    <property type="entry name" value="Flavoprotein-like_sf"/>
</dbReference>
<gene>
    <name evidence="7" type="primary">mioC_2</name>
    <name evidence="6" type="synonym">yqcA</name>
    <name evidence="7" type="ORF">NCTC10738_03006</name>
    <name evidence="6" type="ORF">TUM17379_29720</name>
</gene>
<feature type="domain" description="Flavodoxin-like" evidence="5">
    <location>
        <begin position="19"/>
        <end position="160"/>
    </location>
</feature>
<keyword evidence="4" id="KW-0813">Transport</keyword>
<dbReference type="InterPro" id="IPR008254">
    <property type="entry name" value="Flavodoxin/NO_synth"/>
</dbReference>
<keyword evidence="3" id="KW-0288">FMN</keyword>
<keyword evidence="2" id="KW-0285">Flavoprotein</keyword>
<reference evidence="7 8" key="1">
    <citation type="submission" date="2018-06" db="EMBL/GenBank/DDBJ databases">
        <authorList>
            <consortium name="Pathogen Informatics"/>
            <person name="Doyle S."/>
        </authorList>
    </citation>
    <scope>NUCLEOTIDE SEQUENCE [LARGE SCALE GENOMIC DNA]</scope>
    <source>
        <strain evidence="7 8">NCTC10738</strain>
    </source>
</reference>
<sequence>MVENNEYWLRGAEYNMKKVNLVFGTVYGNAQFVAETLLKQLQTHGVDAKLWQSHELKGYVPTADEYLLLVSSTTGQGDLPDDILPWFLELKDTAPYLPDLRYGVIALGDSSYETFCGAGKQLDELFAELGAKRVGERLEIDACETMEPEVEAQAWLNNWLPLLKTEPGA</sequence>
<evidence type="ECO:0000259" key="5">
    <source>
        <dbReference type="PROSITE" id="PS50902"/>
    </source>
</evidence>
<dbReference type="PANTHER" id="PTHR19384">
    <property type="entry name" value="NITRIC OXIDE SYNTHASE-RELATED"/>
    <property type="match status" value="1"/>
</dbReference>
<keyword evidence="4" id="KW-0249">Electron transport</keyword>